<evidence type="ECO:0000313" key="5">
    <source>
        <dbReference type="Proteomes" id="UP000630936"/>
    </source>
</evidence>
<protein>
    <submittedName>
        <fullName evidence="4">Methyltransferase</fullName>
    </submittedName>
</protein>
<dbReference type="Gene3D" id="3.40.50.150">
    <property type="entry name" value="Vaccinia Virus protein VP39"/>
    <property type="match status" value="1"/>
</dbReference>
<dbReference type="AlphaFoldDB" id="A0A918QAQ8"/>
<reference evidence="4" key="1">
    <citation type="journal article" date="2014" name="Int. J. Syst. Evol. Microbiol.">
        <title>Complete genome sequence of Corynebacterium casei LMG S-19264T (=DSM 44701T), isolated from a smear-ripened cheese.</title>
        <authorList>
            <consortium name="US DOE Joint Genome Institute (JGI-PGF)"/>
            <person name="Walter F."/>
            <person name="Albersmeier A."/>
            <person name="Kalinowski J."/>
            <person name="Ruckert C."/>
        </authorList>
    </citation>
    <scope>NUCLEOTIDE SEQUENCE</scope>
    <source>
        <strain evidence="4">JCM 4988</strain>
    </source>
</reference>
<sequence length="275" mass="29723">MTSTQPQPQPQPPGYAFDNDNGHAGEQHRALTAGYDGLSVGRLAGLGLRDGLRCLEVGAGGGSVARWLAARVAPTGSVLATDIKPHHIAPAEGLEVAVHDITRDPLPECAFDVIHARLVLLHLPERLQVLERLVRALRPGGRIQLDDFDETTYGPLIPLGGLRGGDAAEVYATYIAAKQRLLEAAGVDLTWGRSMAAAMEQAGLTDIDTEPHVQSWRCHSPGTALQIHNTHHLRTRFLAVGVTDEDLRAARRVMSHPHFLAASCLMYSAQGRRPY</sequence>
<gene>
    <name evidence="4" type="ORF">GCM10010387_38010</name>
</gene>
<dbReference type="PANTHER" id="PTHR43861:SF3">
    <property type="entry name" value="PUTATIVE (AFU_ORTHOLOGUE AFUA_2G14390)-RELATED"/>
    <property type="match status" value="1"/>
</dbReference>
<evidence type="ECO:0000256" key="2">
    <source>
        <dbReference type="SAM" id="MobiDB-lite"/>
    </source>
</evidence>
<dbReference type="InterPro" id="IPR029063">
    <property type="entry name" value="SAM-dependent_MTases_sf"/>
</dbReference>
<dbReference type="GO" id="GO:0017000">
    <property type="term" value="P:antibiotic biosynthetic process"/>
    <property type="evidence" value="ECO:0007669"/>
    <property type="project" value="UniProtKB-ARBA"/>
</dbReference>
<dbReference type="Pfam" id="PF08241">
    <property type="entry name" value="Methyltransf_11"/>
    <property type="match status" value="1"/>
</dbReference>
<dbReference type="GO" id="GO:0032259">
    <property type="term" value="P:methylation"/>
    <property type="evidence" value="ECO:0007669"/>
    <property type="project" value="UniProtKB-KW"/>
</dbReference>
<comment type="caution">
    <text evidence="4">The sequence shown here is derived from an EMBL/GenBank/DDBJ whole genome shotgun (WGS) entry which is preliminary data.</text>
</comment>
<evidence type="ECO:0000256" key="1">
    <source>
        <dbReference type="ARBA" id="ARBA00022679"/>
    </source>
</evidence>
<proteinExistence type="predicted"/>
<dbReference type="PANTHER" id="PTHR43861">
    <property type="entry name" value="TRANS-ACONITATE 2-METHYLTRANSFERASE-RELATED"/>
    <property type="match status" value="1"/>
</dbReference>
<dbReference type="SUPFAM" id="SSF53335">
    <property type="entry name" value="S-adenosyl-L-methionine-dependent methyltransferases"/>
    <property type="match status" value="1"/>
</dbReference>
<feature type="domain" description="Methyltransferase type 11" evidence="3">
    <location>
        <begin position="55"/>
        <end position="143"/>
    </location>
</feature>
<dbReference type="Proteomes" id="UP000630936">
    <property type="component" value="Unassembled WGS sequence"/>
</dbReference>
<organism evidence="4 5">
    <name type="scientific">Streptomyces inusitatus</name>
    <dbReference type="NCBI Taxonomy" id="68221"/>
    <lineage>
        <taxon>Bacteria</taxon>
        <taxon>Bacillati</taxon>
        <taxon>Actinomycetota</taxon>
        <taxon>Actinomycetes</taxon>
        <taxon>Kitasatosporales</taxon>
        <taxon>Streptomycetaceae</taxon>
        <taxon>Streptomyces</taxon>
    </lineage>
</organism>
<accession>A0A918QAQ8</accession>
<name>A0A918QAQ8_9ACTN</name>
<keyword evidence="1" id="KW-0808">Transferase</keyword>
<evidence type="ECO:0000259" key="3">
    <source>
        <dbReference type="Pfam" id="PF08241"/>
    </source>
</evidence>
<dbReference type="EMBL" id="BMWG01000011">
    <property type="protein sequence ID" value="GGZ40039.1"/>
    <property type="molecule type" value="Genomic_DNA"/>
</dbReference>
<dbReference type="CDD" id="cd02440">
    <property type="entry name" value="AdoMet_MTases"/>
    <property type="match status" value="1"/>
</dbReference>
<dbReference type="GO" id="GO:0008757">
    <property type="term" value="F:S-adenosylmethionine-dependent methyltransferase activity"/>
    <property type="evidence" value="ECO:0007669"/>
    <property type="project" value="InterPro"/>
</dbReference>
<keyword evidence="5" id="KW-1185">Reference proteome</keyword>
<dbReference type="InterPro" id="IPR013216">
    <property type="entry name" value="Methyltransf_11"/>
</dbReference>
<reference evidence="4" key="2">
    <citation type="submission" date="2020-09" db="EMBL/GenBank/DDBJ databases">
        <authorList>
            <person name="Sun Q."/>
            <person name="Ohkuma M."/>
        </authorList>
    </citation>
    <scope>NUCLEOTIDE SEQUENCE</scope>
    <source>
        <strain evidence="4">JCM 4988</strain>
    </source>
</reference>
<keyword evidence="4" id="KW-0489">Methyltransferase</keyword>
<feature type="region of interest" description="Disordered" evidence="2">
    <location>
        <begin position="1"/>
        <end position="23"/>
    </location>
</feature>
<evidence type="ECO:0000313" key="4">
    <source>
        <dbReference type="EMBL" id="GGZ40039.1"/>
    </source>
</evidence>
<dbReference type="RefSeq" id="WP_190124303.1">
    <property type="nucleotide sequence ID" value="NZ_BMWG01000011.1"/>
</dbReference>